<dbReference type="SUPFAM" id="SSF89009">
    <property type="entry name" value="GAT-like domain"/>
    <property type="match status" value="1"/>
</dbReference>
<dbReference type="Proteomes" id="UP001515500">
    <property type="component" value="Chromosome 12"/>
</dbReference>
<evidence type="ECO:0000259" key="7">
    <source>
        <dbReference type="PROSITE" id="PS50179"/>
    </source>
</evidence>
<evidence type="ECO:0000256" key="3">
    <source>
        <dbReference type="ARBA" id="ARBA00022448"/>
    </source>
</evidence>
<dbReference type="RefSeq" id="XP_039136803.1">
    <property type="nucleotide sequence ID" value="XM_039280869.1"/>
</dbReference>
<sequence length="588" mass="64424">MFTGMAPAPAGPATVRVEKAAVRVEKATSDLLIGPDWTMNMDICDSINSDHWQAKEVVKAMKKRLQHKNPRVQFLALTLLETMIKNCGDSVHHQVAERDILQEMIKIVRKKTDMQVRDKILVLLDSWQEAFGGPGGKYPQYFLAYSELKRSGVVFPKRSADSALIFTPPATHPTATPRQIQANYGMPNNSSIRLDEAMASEMANLSLVDLDGIQTAMELLSEMLRAVNPSDHEAVKDEVIVDLVSQCRSNQKRVLQLINATGDEELLGRALTLNDRLQSVLIKHEAIASGSPLPIEASASSPGPSAPLRPPSPVELNQNPIEEEEDEDDEFIQLARRNEKFKQAATETSNGLETNGQLVPISTTATEAEASSSATSNALVPPDPPAPVKTTKEQDMIDLLSLTLVTNPSSQPQTPLTPSSTASASSNGHGYSYNPQPYIGNQANIPYNSYIAPWAQPLSPPPPPPPQIQVAQPLSPRPPLQPQVQVPQYESSYPPPPWATSTTYQVPWPAPIQQYQRNDTPAYNRFDHHQNANANVNANANQRAPMTGTPPKPYVPPYRLFEDLIDLRNPDGSVKVRSTPPSLSGARK</sequence>
<name>A0AB40CET1_DIOCR</name>
<accession>A0AB40CET1</accession>
<evidence type="ECO:0000313" key="10">
    <source>
        <dbReference type="RefSeq" id="XP_039136803.1"/>
    </source>
</evidence>
<feature type="compositionally biased region" description="Pro residues" evidence="6">
    <location>
        <begin position="458"/>
        <end position="467"/>
    </location>
</feature>
<dbReference type="AlphaFoldDB" id="A0AB40CET1"/>
<feature type="region of interest" description="Disordered" evidence="6">
    <location>
        <begin position="406"/>
        <end position="437"/>
    </location>
</feature>
<feature type="compositionally biased region" description="Low complexity" evidence="6">
    <location>
        <begin position="406"/>
        <end position="427"/>
    </location>
</feature>
<feature type="region of interest" description="Disordered" evidence="6">
    <location>
        <begin position="522"/>
        <end position="588"/>
    </location>
</feature>
<dbReference type="InterPro" id="IPR002014">
    <property type="entry name" value="VHS_dom"/>
</dbReference>
<evidence type="ECO:0000256" key="6">
    <source>
        <dbReference type="SAM" id="MobiDB-lite"/>
    </source>
</evidence>
<feature type="compositionally biased region" description="Low complexity" evidence="6">
    <location>
        <begin position="365"/>
        <end position="376"/>
    </location>
</feature>
<dbReference type="GO" id="GO:0016020">
    <property type="term" value="C:membrane"/>
    <property type="evidence" value="ECO:0007669"/>
    <property type="project" value="UniProtKB-SubCell"/>
</dbReference>
<evidence type="ECO:0000256" key="2">
    <source>
        <dbReference type="ARBA" id="ARBA00007708"/>
    </source>
</evidence>
<proteinExistence type="inferred from homology"/>
<evidence type="ECO:0000256" key="1">
    <source>
        <dbReference type="ARBA" id="ARBA00004170"/>
    </source>
</evidence>
<protein>
    <submittedName>
        <fullName evidence="10">LOW QUALITY PROTEIN: TOM1-like protein 6</fullName>
    </submittedName>
</protein>
<dbReference type="Pfam" id="PF03127">
    <property type="entry name" value="GAT"/>
    <property type="match status" value="1"/>
</dbReference>
<evidence type="ECO:0000256" key="4">
    <source>
        <dbReference type="ARBA" id="ARBA00022927"/>
    </source>
</evidence>
<dbReference type="InterPro" id="IPR008942">
    <property type="entry name" value="ENTH_VHS"/>
</dbReference>
<keyword evidence="3" id="KW-0813">Transport</keyword>
<evidence type="ECO:0000313" key="9">
    <source>
        <dbReference type="Proteomes" id="UP001515500"/>
    </source>
</evidence>
<reference evidence="10" key="1">
    <citation type="submission" date="2025-08" db="UniProtKB">
        <authorList>
            <consortium name="RefSeq"/>
        </authorList>
    </citation>
    <scope>IDENTIFICATION</scope>
</reference>
<feature type="region of interest" description="Disordered" evidence="6">
    <location>
        <begin position="293"/>
        <end position="329"/>
    </location>
</feature>
<feature type="compositionally biased region" description="Basic and acidic residues" evidence="6">
    <location>
        <begin position="560"/>
        <end position="569"/>
    </location>
</feature>
<dbReference type="CDD" id="cd14231">
    <property type="entry name" value="GAT_GGA-like_plant"/>
    <property type="match status" value="1"/>
</dbReference>
<dbReference type="Gene3D" id="1.20.58.160">
    <property type="match status" value="1"/>
</dbReference>
<dbReference type="PANTHER" id="PTHR45898">
    <property type="entry name" value="TOM1-LIKE PROTEIN"/>
    <property type="match status" value="1"/>
</dbReference>
<keyword evidence="4" id="KW-0653">Protein transport</keyword>
<dbReference type="GO" id="GO:0005737">
    <property type="term" value="C:cytoplasm"/>
    <property type="evidence" value="ECO:0007669"/>
    <property type="project" value="UniProtKB-ARBA"/>
</dbReference>
<evidence type="ECO:0000259" key="8">
    <source>
        <dbReference type="PROSITE" id="PS50909"/>
    </source>
</evidence>
<comment type="similarity">
    <text evidence="2">Belongs to the TOM1 family.</text>
</comment>
<dbReference type="GO" id="GO:0035091">
    <property type="term" value="F:phosphatidylinositol binding"/>
    <property type="evidence" value="ECO:0007669"/>
    <property type="project" value="InterPro"/>
</dbReference>
<feature type="compositionally biased region" description="Low complexity" evidence="6">
    <location>
        <begin position="531"/>
        <end position="541"/>
    </location>
</feature>
<dbReference type="SUPFAM" id="SSF48464">
    <property type="entry name" value="ENTH/VHS domain"/>
    <property type="match status" value="1"/>
</dbReference>
<feature type="domain" description="VHS" evidence="7">
    <location>
        <begin position="27"/>
        <end position="156"/>
    </location>
</feature>
<dbReference type="PROSITE" id="PS50179">
    <property type="entry name" value="VHS"/>
    <property type="match status" value="1"/>
</dbReference>
<dbReference type="InterPro" id="IPR004152">
    <property type="entry name" value="GAT_dom"/>
</dbReference>
<organism evidence="9 10">
    <name type="scientific">Dioscorea cayennensis subsp. rotundata</name>
    <name type="common">White Guinea yam</name>
    <name type="synonym">Dioscorea rotundata</name>
    <dbReference type="NCBI Taxonomy" id="55577"/>
    <lineage>
        <taxon>Eukaryota</taxon>
        <taxon>Viridiplantae</taxon>
        <taxon>Streptophyta</taxon>
        <taxon>Embryophyta</taxon>
        <taxon>Tracheophyta</taxon>
        <taxon>Spermatophyta</taxon>
        <taxon>Magnoliopsida</taxon>
        <taxon>Liliopsida</taxon>
        <taxon>Dioscoreales</taxon>
        <taxon>Dioscoreaceae</taxon>
        <taxon>Dioscorea</taxon>
    </lineage>
</organism>
<dbReference type="GeneID" id="120274111"/>
<dbReference type="FunFam" id="1.25.40.90:FF:000028">
    <property type="entry name" value="TOM1-like protein 2"/>
    <property type="match status" value="1"/>
</dbReference>
<keyword evidence="5" id="KW-0472">Membrane</keyword>
<feature type="region of interest" description="Disordered" evidence="6">
    <location>
        <begin position="365"/>
        <end position="390"/>
    </location>
</feature>
<dbReference type="PANTHER" id="PTHR45898:SF2">
    <property type="entry name" value="TOM1-LIKE PROTEIN 6"/>
    <property type="match status" value="1"/>
</dbReference>
<feature type="compositionally biased region" description="Pro residues" evidence="6">
    <location>
        <begin position="304"/>
        <end position="313"/>
    </location>
</feature>
<dbReference type="Pfam" id="PF00790">
    <property type="entry name" value="VHS"/>
    <property type="match status" value="1"/>
</dbReference>
<dbReference type="SMART" id="SM00288">
    <property type="entry name" value="VHS"/>
    <property type="match status" value="1"/>
</dbReference>
<feature type="domain" description="GAT" evidence="8">
    <location>
        <begin position="201"/>
        <end position="289"/>
    </location>
</feature>
<feature type="region of interest" description="Disordered" evidence="6">
    <location>
        <begin position="456"/>
        <end position="500"/>
    </location>
</feature>
<dbReference type="GO" id="GO:0043130">
    <property type="term" value="F:ubiquitin binding"/>
    <property type="evidence" value="ECO:0007669"/>
    <property type="project" value="InterPro"/>
</dbReference>
<dbReference type="PROSITE" id="PS50909">
    <property type="entry name" value="GAT"/>
    <property type="match status" value="1"/>
</dbReference>
<dbReference type="InterPro" id="IPR044836">
    <property type="entry name" value="TOL_plant"/>
</dbReference>
<dbReference type="InterPro" id="IPR038425">
    <property type="entry name" value="GAT_sf"/>
</dbReference>
<evidence type="ECO:0000256" key="5">
    <source>
        <dbReference type="ARBA" id="ARBA00023136"/>
    </source>
</evidence>
<keyword evidence="9" id="KW-1185">Reference proteome</keyword>
<dbReference type="Gene3D" id="1.25.40.90">
    <property type="match status" value="1"/>
</dbReference>
<comment type="subcellular location">
    <subcellularLocation>
        <location evidence="1">Membrane</location>
        <topology evidence="1">Peripheral membrane protein</topology>
    </subcellularLocation>
</comment>
<dbReference type="CDD" id="cd03561">
    <property type="entry name" value="VHS"/>
    <property type="match status" value="1"/>
</dbReference>
<dbReference type="GO" id="GO:0043328">
    <property type="term" value="P:protein transport to vacuole involved in ubiquitin-dependent protein catabolic process via the multivesicular body sorting pathway"/>
    <property type="evidence" value="ECO:0007669"/>
    <property type="project" value="InterPro"/>
</dbReference>
<gene>
    <name evidence="10" type="primary">LOC120274111</name>
</gene>